<gene>
    <name evidence="3" type="ORF">PCON_05873</name>
</gene>
<dbReference type="InterPro" id="IPR000008">
    <property type="entry name" value="C2_dom"/>
</dbReference>
<feature type="region of interest" description="Disordered" evidence="1">
    <location>
        <begin position="646"/>
        <end position="845"/>
    </location>
</feature>
<evidence type="ECO:0000259" key="2">
    <source>
        <dbReference type="PROSITE" id="PS50004"/>
    </source>
</evidence>
<feature type="compositionally biased region" description="Polar residues" evidence="1">
    <location>
        <begin position="878"/>
        <end position="897"/>
    </location>
</feature>
<dbReference type="OMA" id="NDGWREL"/>
<dbReference type="PANTHER" id="PTHR47052">
    <property type="entry name" value="CONSERVED SERINE PROLINE-RICH PROTEIN (AFU_ORTHOLOGUE AFUA_2G01790)"/>
    <property type="match status" value="1"/>
</dbReference>
<feature type="region of interest" description="Disordered" evidence="1">
    <location>
        <begin position="153"/>
        <end position="287"/>
    </location>
</feature>
<dbReference type="AlphaFoldDB" id="U4KX20"/>
<organism evidence="3 4">
    <name type="scientific">Pyronema omphalodes (strain CBS 100304)</name>
    <name type="common">Pyronema confluens</name>
    <dbReference type="NCBI Taxonomy" id="1076935"/>
    <lineage>
        <taxon>Eukaryota</taxon>
        <taxon>Fungi</taxon>
        <taxon>Dikarya</taxon>
        <taxon>Ascomycota</taxon>
        <taxon>Pezizomycotina</taxon>
        <taxon>Pezizomycetes</taxon>
        <taxon>Pezizales</taxon>
        <taxon>Pyronemataceae</taxon>
        <taxon>Pyronema</taxon>
    </lineage>
</organism>
<accession>U4KX20</accession>
<dbReference type="Pfam" id="PF00168">
    <property type="entry name" value="C2"/>
    <property type="match status" value="1"/>
</dbReference>
<keyword evidence="4" id="KW-1185">Reference proteome</keyword>
<evidence type="ECO:0000313" key="3">
    <source>
        <dbReference type="EMBL" id="CCX06286.1"/>
    </source>
</evidence>
<dbReference type="Proteomes" id="UP000018144">
    <property type="component" value="Unassembled WGS sequence"/>
</dbReference>
<feature type="region of interest" description="Disordered" evidence="1">
    <location>
        <begin position="435"/>
        <end position="504"/>
    </location>
</feature>
<feature type="region of interest" description="Disordered" evidence="1">
    <location>
        <begin position="569"/>
        <end position="593"/>
    </location>
</feature>
<dbReference type="OrthoDB" id="270970at2759"/>
<reference evidence="3 4" key="1">
    <citation type="journal article" date="2013" name="PLoS Genet.">
        <title>The genome and development-dependent transcriptomes of Pyronema confluens: a window into fungal evolution.</title>
        <authorList>
            <person name="Traeger S."/>
            <person name="Altegoer F."/>
            <person name="Freitag M."/>
            <person name="Gabaldon T."/>
            <person name="Kempken F."/>
            <person name="Kumar A."/>
            <person name="Marcet-Houben M."/>
            <person name="Poggeler S."/>
            <person name="Stajich J.E."/>
            <person name="Nowrousian M."/>
        </authorList>
    </citation>
    <scope>NUCLEOTIDE SEQUENCE [LARGE SCALE GENOMIC DNA]</scope>
    <source>
        <strain evidence="4">CBS 100304</strain>
        <tissue evidence="3">Vegetative mycelium</tissue>
    </source>
</reference>
<feature type="compositionally biased region" description="Basic and acidic residues" evidence="1">
    <location>
        <begin position="211"/>
        <end position="229"/>
    </location>
</feature>
<dbReference type="InterPro" id="IPR052981">
    <property type="entry name" value="Ingression_C2_domain"/>
</dbReference>
<dbReference type="SUPFAM" id="SSF49562">
    <property type="entry name" value="C2 domain (Calcium/lipid-binding domain, CaLB)"/>
    <property type="match status" value="1"/>
</dbReference>
<feature type="compositionally biased region" description="Low complexity" evidence="1">
    <location>
        <begin position="569"/>
        <end position="585"/>
    </location>
</feature>
<dbReference type="PANTHER" id="PTHR47052:SF3">
    <property type="entry name" value="INGRESSION PROTEIN 1"/>
    <property type="match status" value="1"/>
</dbReference>
<dbReference type="EMBL" id="HF935285">
    <property type="protein sequence ID" value="CCX06286.1"/>
    <property type="molecule type" value="Genomic_DNA"/>
</dbReference>
<evidence type="ECO:0000256" key="1">
    <source>
        <dbReference type="SAM" id="MobiDB-lite"/>
    </source>
</evidence>
<feature type="region of interest" description="Disordered" evidence="1">
    <location>
        <begin position="878"/>
        <end position="911"/>
    </location>
</feature>
<feature type="domain" description="C2" evidence="2">
    <location>
        <begin position="8"/>
        <end position="127"/>
    </location>
</feature>
<dbReference type="InterPro" id="IPR035892">
    <property type="entry name" value="C2_domain_sf"/>
</dbReference>
<dbReference type="eggNOG" id="ENOG502RDJ2">
    <property type="taxonomic scope" value="Eukaryota"/>
</dbReference>
<feature type="compositionally biased region" description="Low complexity" evidence="1">
    <location>
        <begin position="452"/>
        <end position="462"/>
    </location>
</feature>
<name>U4KX20_PYROM</name>
<sequence length="973" mass="108919">MVRFGIKEAHAAGIYSDMTSDGPVIGTLVVVLDRAKNLPNKKKIGKQDPYAVARLAKEAKRTDTDVRGGQVPKWDKELRFPVRDSPDYKTLKVSVFNDDKRTDLIGETTIRLDGILVPGGGTDDGWRNLSCKNKYAGEIQVELTFWDLRPKREKPKEPKKLPRPVMSFEDKAPEPLRKVGGAREMGQQRATVTKRRPLPAHPVARDNSGSGDERREKERRREERRRMREQGQGQPQPRPHSYHPQVDLRDQHRSSMEHLQEPEDYQRSSRRRQNGGEQYSRLPEANRHSMIDLSAMHRHNMQMGQDFGGGRQDFYDNGNYMQTGGYGHPEDFQDFRDDYYDQAPPPPPPAHRSFGDRNSNMDMHGQYEQQETAFQRQLRHHQSVPALPQHSVQHEQSLNSRQIAHLQQFQQLHMLEPSFPDAKFLHHPIPQLPPAGYDSLAYDDEPPPLAHVPTPVSSTPSSRDGPAPPPPPHRQLVVLPSPVLDEPNWDNHRPKSMAEEHGLPSYDSLTKLESGRRSSFDVAQGMSTSLPLPPSLIPGIDPALLDDVALERQGRYPAYTAQPLQIEAAAGPSSASGSSLQSRPSNSTNYHHPQVEDARDIGIYQDNRFSHSQGQLHIEQHNMKRKSLPRVASFVKPIPIHSERDTAVPAINASQTAMRKASVLNLRNPERKPVPSPSPEPYRQLTGTPFGPDSYDAINPNPVASLDALQGRMPPERMIKPGSNKVYDPSDVLPPESFAPEPEVKKRSPRPPPAVPVEHRRERIGGSVSPQPSIPGMYPPPSPQPPRSPSGFRPPPLPQKSANFNRGELRRSIRGSKSMAALPREKSLRDRYSQDMSGGMVLYDPQSEWERERQLERERAEYEARALVPMGYQQSQYGGASNYSSGYEGSQSTQRPRTSGGMEVGYYGRPQQMQLPPVPPPKLPMTVQQGMDENAALSQQLSLISIGANLGGGMGGGYGGGMGGGRRRRDTRW</sequence>
<proteinExistence type="predicted"/>
<dbReference type="Gene3D" id="2.60.40.150">
    <property type="entry name" value="C2 domain"/>
    <property type="match status" value="1"/>
</dbReference>
<dbReference type="PROSITE" id="PS50004">
    <property type="entry name" value="C2"/>
    <property type="match status" value="1"/>
</dbReference>
<feature type="compositionally biased region" description="Basic and acidic residues" evidence="1">
    <location>
        <begin position="823"/>
        <end position="833"/>
    </location>
</feature>
<feature type="compositionally biased region" description="Basic and acidic residues" evidence="1">
    <location>
        <begin position="168"/>
        <end position="177"/>
    </location>
</feature>
<dbReference type="SMART" id="SM00239">
    <property type="entry name" value="C2"/>
    <property type="match status" value="1"/>
</dbReference>
<feature type="compositionally biased region" description="Basic and acidic residues" evidence="1">
    <location>
        <begin position="246"/>
        <end position="267"/>
    </location>
</feature>
<evidence type="ECO:0000313" key="4">
    <source>
        <dbReference type="Proteomes" id="UP000018144"/>
    </source>
</evidence>
<feature type="compositionally biased region" description="Basic and acidic residues" evidence="1">
    <location>
        <begin position="489"/>
        <end position="502"/>
    </location>
</feature>
<feature type="compositionally biased region" description="Pro residues" evidence="1">
    <location>
        <begin position="777"/>
        <end position="798"/>
    </location>
</feature>
<dbReference type="STRING" id="1076935.U4KX20"/>
<protein>
    <submittedName>
        <fullName evidence="3">Similar to Ingression protein fic1 acc. no. O94701</fullName>
    </submittedName>
</protein>